<feature type="compositionally biased region" description="Low complexity" evidence="1">
    <location>
        <begin position="86"/>
        <end position="106"/>
    </location>
</feature>
<feature type="region of interest" description="Disordered" evidence="1">
    <location>
        <begin position="1"/>
        <end position="116"/>
    </location>
</feature>
<dbReference type="Proteomes" id="UP000823388">
    <property type="component" value="Chromosome 1N"/>
</dbReference>
<accession>A0A8T0WL81</accession>
<protein>
    <recommendedName>
        <fullName evidence="4">mRNA decay factor PAT1 domain-containing protein</fullName>
    </recommendedName>
</protein>
<dbReference type="GO" id="GO:0000932">
    <property type="term" value="C:P-body"/>
    <property type="evidence" value="ECO:0007669"/>
    <property type="project" value="TreeGrafter"/>
</dbReference>
<reference evidence="2" key="1">
    <citation type="submission" date="2020-05" db="EMBL/GenBank/DDBJ databases">
        <title>WGS assembly of Panicum virgatum.</title>
        <authorList>
            <person name="Lovell J.T."/>
            <person name="Jenkins J."/>
            <person name="Shu S."/>
            <person name="Juenger T.E."/>
            <person name="Schmutz J."/>
        </authorList>
    </citation>
    <scope>NUCLEOTIDE SEQUENCE</scope>
    <source>
        <strain evidence="2">AP13</strain>
    </source>
</reference>
<dbReference type="PANTHER" id="PTHR21551">
    <property type="entry name" value="TOPOISOMERASE II-ASSOCIATED PROTEIN PAT1"/>
    <property type="match status" value="1"/>
</dbReference>
<proteinExistence type="predicted"/>
<evidence type="ECO:0000313" key="2">
    <source>
        <dbReference type="EMBL" id="KAG2650391.1"/>
    </source>
</evidence>
<comment type="caution">
    <text evidence="2">The sequence shown here is derived from an EMBL/GenBank/DDBJ whole genome shotgun (WGS) entry which is preliminary data.</text>
</comment>
<dbReference type="GO" id="GO:0003723">
    <property type="term" value="F:RNA binding"/>
    <property type="evidence" value="ECO:0007669"/>
    <property type="project" value="TreeGrafter"/>
</dbReference>
<feature type="region of interest" description="Disordered" evidence="1">
    <location>
        <begin position="685"/>
        <end position="706"/>
    </location>
</feature>
<sequence length="706" mass="78427">MQPVLDTDRGLDKKNWWSQPPHSVDFIDSRLHRTSSSPHQDAQYDPVEPILGAKSSPLQRTSSYPQQEPQYNNTEPIPVPKSSFISYPPSGAASHSSPSQPHHMNMPSPPTAFQMPMSAQNDQALSQFHHGGTPPGPPFGRELAHMGPMGGATKNVQQNHVLNSGQMHGNGARFMPGLMQHQLQRPNGLMPPQMQPPRQQYGMQPIQQSPPHFAQLHSQMLGPHHSPPQSMQMFGPQHPPPQVMSRFDVNFGMPDLSDPRARSFLQHGRLGQRYPHQGYELSNMRTDNGWPRFRSRYMSTGEIENIARMQQAATHINDPYIDDYYHQACLAKKSEGAQLKHHFCPTLIRDPSSRARSKDEPHAYLQVDALGRLPFSSIRRPRPLLDVEQASAPNENTEKSVSKPLDQEPMLAARITIEDGLCLLLDVDDIDRLLQFSHQQDGGLQLRNRRQALLEQLAESLQLVDPLAPNKTAPLTSYDDLVFLRIVTLPKGRKLLSRYLELVTSGSELARIACMAVFRHLRTIFGNMPSDISAAETMTRLARAISTCVVRMELSDLSACLAAIVCSSLQPPLRPLGSPAGDWASVIIKSVLDRATVLLTDQHVASTYSMQNRALWQASFDAFFGLLTQYCMSKFDSVVHTAQLQPAAAAVISREMPVELLRASLPHTNADQRKQLLSFAQRTVPVGTHSSHGSGSGPMMSDSVQS</sequence>
<dbReference type="GO" id="GO:0033962">
    <property type="term" value="P:P-body assembly"/>
    <property type="evidence" value="ECO:0007669"/>
    <property type="project" value="TreeGrafter"/>
</dbReference>
<evidence type="ECO:0000256" key="1">
    <source>
        <dbReference type="SAM" id="MobiDB-lite"/>
    </source>
</evidence>
<name>A0A8T0WL81_PANVG</name>
<organism evidence="2 3">
    <name type="scientific">Panicum virgatum</name>
    <name type="common">Blackwell switchgrass</name>
    <dbReference type="NCBI Taxonomy" id="38727"/>
    <lineage>
        <taxon>Eukaryota</taxon>
        <taxon>Viridiplantae</taxon>
        <taxon>Streptophyta</taxon>
        <taxon>Embryophyta</taxon>
        <taxon>Tracheophyta</taxon>
        <taxon>Spermatophyta</taxon>
        <taxon>Magnoliopsida</taxon>
        <taxon>Liliopsida</taxon>
        <taxon>Poales</taxon>
        <taxon>Poaceae</taxon>
        <taxon>PACMAD clade</taxon>
        <taxon>Panicoideae</taxon>
        <taxon>Panicodae</taxon>
        <taxon>Paniceae</taxon>
        <taxon>Panicinae</taxon>
        <taxon>Panicum</taxon>
        <taxon>Panicum sect. Hiantes</taxon>
    </lineage>
</organism>
<evidence type="ECO:0000313" key="3">
    <source>
        <dbReference type="Proteomes" id="UP000823388"/>
    </source>
</evidence>
<dbReference type="EMBL" id="CM029038">
    <property type="protein sequence ID" value="KAG2650391.1"/>
    <property type="molecule type" value="Genomic_DNA"/>
</dbReference>
<gene>
    <name evidence="2" type="ORF">PVAP13_1NG193900</name>
</gene>
<dbReference type="PANTHER" id="PTHR21551:SF9">
    <property type="entry name" value="OS02G0294700 PROTEIN"/>
    <property type="match status" value="1"/>
</dbReference>
<feature type="compositionally biased region" description="Polar residues" evidence="1">
    <location>
        <begin position="56"/>
        <end position="75"/>
    </location>
</feature>
<keyword evidence="3" id="KW-1185">Reference proteome</keyword>
<dbReference type="AlphaFoldDB" id="A0A8T0WL81"/>
<feature type="compositionally biased region" description="Basic and acidic residues" evidence="1">
    <location>
        <begin position="1"/>
        <end position="15"/>
    </location>
</feature>
<dbReference type="InterPro" id="IPR039900">
    <property type="entry name" value="Pat1-like"/>
</dbReference>
<dbReference type="GO" id="GO:0000290">
    <property type="term" value="P:deadenylation-dependent decapping of nuclear-transcribed mRNA"/>
    <property type="evidence" value="ECO:0007669"/>
    <property type="project" value="InterPro"/>
</dbReference>
<evidence type="ECO:0008006" key="4">
    <source>
        <dbReference type="Google" id="ProtNLM"/>
    </source>
</evidence>